<gene>
    <name evidence="2" type="primary">echA8_2</name>
    <name evidence="2" type="ORF">THS5294_00706</name>
</gene>
<evidence type="ECO:0000256" key="1">
    <source>
        <dbReference type="ARBA" id="ARBA00005254"/>
    </source>
</evidence>
<accession>A0A0P1FGV3</accession>
<dbReference type="EMBL" id="CYRX01000010">
    <property type="protein sequence ID" value="CUH59420.1"/>
    <property type="molecule type" value="Genomic_DNA"/>
</dbReference>
<dbReference type="InterPro" id="IPR001753">
    <property type="entry name" value="Enoyl-CoA_hydra/iso"/>
</dbReference>
<proteinExistence type="inferred from homology"/>
<dbReference type="InterPro" id="IPR029045">
    <property type="entry name" value="ClpP/crotonase-like_dom_sf"/>
</dbReference>
<dbReference type="GO" id="GO:0004300">
    <property type="term" value="F:enoyl-CoA hydratase activity"/>
    <property type="evidence" value="ECO:0007669"/>
    <property type="project" value="UniProtKB-EC"/>
</dbReference>
<dbReference type="CDD" id="cd06558">
    <property type="entry name" value="crotonase-like"/>
    <property type="match status" value="1"/>
</dbReference>
<reference evidence="2 3" key="1">
    <citation type="submission" date="2015-09" db="EMBL/GenBank/DDBJ databases">
        <authorList>
            <consortium name="Swine Surveillance"/>
        </authorList>
    </citation>
    <scope>NUCLEOTIDE SEQUENCE [LARGE SCALE GENOMIC DNA]</scope>
    <source>
        <strain evidence="2 3">CECT 5294</strain>
    </source>
</reference>
<keyword evidence="2" id="KW-0456">Lyase</keyword>
<dbReference type="STRING" id="266809.PM03_03860"/>
<comment type="similarity">
    <text evidence="1">Belongs to the enoyl-CoA hydratase/isomerase family.</text>
</comment>
<dbReference type="EC" id="4.2.1.17" evidence="2"/>
<dbReference type="Gene3D" id="3.90.226.10">
    <property type="entry name" value="2-enoyl-CoA Hydratase, Chain A, domain 1"/>
    <property type="match status" value="1"/>
</dbReference>
<evidence type="ECO:0000313" key="3">
    <source>
        <dbReference type="Proteomes" id="UP000051298"/>
    </source>
</evidence>
<dbReference type="Proteomes" id="UP000051298">
    <property type="component" value="Unassembled WGS sequence"/>
</dbReference>
<dbReference type="PANTHER" id="PTHR42964:SF1">
    <property type="entry name" value="POLYKETIDE BIOSYNTHESIS ENOYL-COA HYDRATASE PKSH-RELATED"/>
    <property type="match status" value="1"/>
</dbReference>
<dbReference type="Pfam" id="PF00378">
    <property type="entry name" value="ECH_1"/>
    <property type="match status" value="1"/>
</dbReference>
<dbReference type="InterPro" id="IPR051683">
    <property type="entry name" value="Enoyl-CoA_Hydratase/Isomerase"/>
</dbReference>
<organism evidence="2 3">
    <name type="scientific">Thalassobacter stenotrophicus</name>
    <dbReference type="NCBI Taxonomy" id="266809"/>
    <lineage>
        <taxon>Bacteria</taxon>
        <taxon>Pseudomonadati</taxon>
        <taxon>Pseudomonadota</taxon>
        <taxon>Alphaproteobacteria</taxon>
        <taxon>Rhodobacterales</taxon>
        <taxon>Roseobacteraceae</taxon>
        <taxon>Thalassobacter</taxon>
    </lineage>
</organism>
<evidence type="ECO:0000313" key="2">
    <source>
        <dbReference type="EMBL" id="CUH59420.1"/>
    </source>
</evidence>
<dbReference type="SUPFAM" id="SSF52096">
    <property type="entry name" value="ClpP/crotonase"/>
    <property type="match status" value="1"/>
</dbReference>
<dbReference type="eggNOG" id="COG1024">
    <property type="taxonomic scope" value="Bacteria"/>
</dbReference>
<name>A0A0P1FGV3_9RHOB</name>
<dbReference type="RefSeq" id="WP_058122635.1">
    <property type="nucleotide sequence ID" value="NZ_CYRX01000010.1"/>
</dbReference>
<protein>
    <submittedName>
        <fullName evidence="2">Putative enoyl-CoA hydratase echA8</fullName>
        <ecNumber evidence="2">4.2.1.17</ecNumber>
    </submittedName>
</protein>
<dbReference type="PANTHER" id="PTHR42964">
    <property type="entry name" value="ENOYL-COA HYDRATASE"/>
    <property type="match status" value="1"/>
</dbReference>
<dbReference type="NCBIfam" id="NF005675">
    <property type="entry name" value="PRK07468.1"/>
    <property type="match status" value="1"/>
</dbReference>
<dbReference type="AlphaFoldDB" id="A0A0P1FGV3"/>
<sequence length="260" mass="27390">MAYETLHIASDGSGVMVLTLNRPEKRNALSATMIAELTDFAIEMAKNPTARAIILRGEGSVFCAGGDLGWMHDQIKADRATRIVEARKLAMMFNALNEMPVPLIAEIHGAAMGGGVGLACVCDVVIAADTATFGLTETRLGLIPATIGPYVVARLGEGAARRVFMSARRFDAAEARALGLVADVVPEAELSARAMQEAAPYLKVAPRAVGAAKAMARKLGAPITTEIIDASIEALADTWEGDEAAEGIAAFLEKRAPLWD</sequence>